<evidence type="ECO:0000256" key="2">
    <source>
        <dbReference type="ARBA" id="ARBA00009074"/>
    </source>
</evidence>
<keyword evidence="4 6" id="KW-1133">Transmembrane helix</keyword>
<evidence type="ECO:0000256" key="5">
    <source>
        <dbReference type="ARBA" id="ARBA00023136"/>
    </source>
</evidence>
<comment type="caution">
    <text evidence="7">The sequence shown here is derived from an EMBL/GenBank/DDBJ whole genome shotgun (WGS) entry which is preliminary data.</text>
</comment>
<accession>A0AAN8YNT5</accession>
<proteinExistence type="inferred from homology"/>
<evidence type="ECO:0000256" key="6">
    <source>
        <dbReference type="SAM" id="Phobius"/>
    </source>
</evidence>
<protein>
    <submittedName>
        <fullName evidence="7">Uncharacterized protein</fullName>
    </submittedName>
</protein>
<evidence type="ECO:0000313" key="8">
    <source>
        <dbReference type="Proteomes" id="UP001371456"/>
    </source>
</evidence>
<dbReference type="PANTHER" id="PTHR31113:SF5">
    <property type="entry name" value="OS04G0405700 PROTEIN"/>
    <property type="match status" value="1"/>
</dbReference>
<dbReference type="EMBL" id="JBANQN010000001">
    <property type="protein sequence ID" value="KAK6802320.1"/>
    <property type="molecule type" value="Genomic_DNA"/>
</dbReference>
<dbReference type="AlphaFoldDB" id="A0AAN8YNT5"/>
<keyword evidence="8" id="KW-1185">Reference proteome</keyword>
<name>A0AAN8YNT5_SOLBU</name>
<organism evidence="7 8">
    <name type="scientific">Solanum bulbocastanum</name>
    <name type="common">Wild potato</name>
    <dbReference type="NCBI Taxonomy" id="147425"/>
    <lineage>
        <taxon>Eukaryota</taxon>
        <taxon>Viridiplantae</taxon>
        <taxon>Streptophyta</taxon>
        <taxon>Embryophyta</taxon>
        <taxon>Tracheophyta</taxon>
        <taxon>Spermatophyta</taxon>
        <taxon>Magnoliopsida</taxon>
        <taxon>eudicotyledons</taxon>
        <taxon>Gunneridae</taxon>
        <taxon>Pentapetalae</taxon>
        <taxon>asterids</taxon>
        <taxon>lamiids</taxon>
        <taxon>Solanales</taxon>
        <taxon>Solanaceae</taxon>
        <taxon>Solanoideae</taxon>
        <taxon>Solaneae</taxon>
        <taxon>Solanum</taxon>
    </lineage>
</organism>
<evidence type="ECO:0000256" key="1">
    <source>
        <dbReference type="ARBA" id="ARBA00004370"/>
    </source>
</evidence>
<evidence type="ECO:0000313" key="7">
    <source>
        <dbReference type="EMBL" id="KAK6802320.1"/>
    </source>
</evidence>
<evidence type="ECO:0000256" key="3">
    <source>
        <dbReference type="ARBA" id="ARBA00022692"/>
    </source>
</evidence>
<feature type="transmembrane region" description="Helical" evidence="6">
    <location>
        <begin position="259"/>
        <end position="287"/>
    </location>
</feature>
<dbReference type="GO" id="GO:0016020">
    <property type="term" value="C:membrane"/>
    <property type="evidence" value="ECO:0007669"/>
    <property type="project" value="UniProtKB-SubCell"/>
</dbReference>
<keyword evidence="3 6" id="KW-0812">Transmembrane</keyword>
<dbReference type="PANTHER" id="PTHR31113">
    <property type="entry name" value="UPF0496 PROTEIN 3-RELATED"/>
    <property type="match status" value="1"/>
</dbReference>
<evidence type="ECO:0000256" key="4">
    <source>
        <dbReference type="ARBA" id="ARBA00022989"/>
    </source>
</evidence>
<sequence>MLHCLQQLSLTATTNCSSPSLEGTFMNLDAVEVQKGANYALARFYLFSYESLWAGGLADDNTASSQPSPTVNLSRAYTLAVQTSSYREIWSKVHHEVPSDLSVEEAQVEVQEEPLQLEDILEPNHECVQEALLHIKPEALNQLIAKYMDDSEQTTRLCISLSQSVKQARILYAPICRLLDVLPLDMESAGHSLSQAQCNWAFDIFLQFDCLSNPFPIHDTHSFNDMRHCYFQLKHELDLLLHKSRSKVQLLRHATKGSVVCLVAATIGVVITAVVIASHAFVALVAAPICAACVPSKMAKEELVHLVQLDVATKGIFFLHNHLETVNCLVGRLYDAVEYYKQLVRFALERGKDRYPIQEVVKQLHRKHSNFLEELLGLEEHLCLCFTAINKARGHLLDYLLHQNQDPD</sequence>
<gene>
    <name evidence="7" type="ORF">RDI58_000100</name>
</gene>
<dbReference type="Proteomes" id="UP001371456">
    <property type="component" value="Unassembled WGS sequence"/>
</dbReference>
<comment type="similarity">
    <text evidence="2">Belongs to the UPF0496 family.</text>
</comment>
<keyword evidence="5 6" id="KW-0472">Membrane</keyword>
<dbReference type="InterPro" id="IPR007749">
    <property type="entry name" value="DUF677"/>
</dbReference>
<dbReference type="Pfam" id="PF05055">
    <property type="entry name" value="DUF677"/>
    <property type="match status" value="1"/>
</dbReference>
<comment type="subcellular location">
    <subcellularLocation>
        <location evidence="1">Membrane</location>
    </subcellularLocation>
</comment>
<reference evidence="7 8" key="1">
    <citation type="submission" date="2024-02" db="EMBL/GenBank/DDBJ databases">
        <title>de novo genome assembly of Solanum bulbocastanum strain 11H21.</title>
        <authorList>
            <person name="Hosaka A.J."/>
        </authorList>
    </citation>
    <scope>NUCLEOTIDE SEQUENCE [LARGE SCALE GENOMIC DNA]</scope>
    <source>
        <tissue evidence="7">Young leaves</tissue>
    </source>
</reference>